<accession>A0A2X2YMZ2</accession>
<dbReference type="GeneID" id="55564198"/>
<dbReference type="InterPro" id="IPR050740">
    <property type="entry name" value="Aldehyde_DH_Superfamily"/>
</dbReference>
<dbReference type="PROSITE" id="PS00687">
    <property type="entry name" value="ALDEHYDE_DEHYDR_GLU"/>
    <property type="match status" value="1"/>
</dbReference>
<comment type="similarity">
    <text evidence="1 4">Belongs to the aldehyde dehydrogenase family.</text>
</comment>
<dbReference type="Pfam" id="PF00171">
    <property type="entry name" value="Aldedh"/>
    <property type="match status" value="1"/>
</dbReference>
<feature type="active site" evidence="3">
    <location>
        <position position="277"/>
    </location>
</feature>
<dbReference type="InterPro" id="IPR015590">
    <property type="entry name" value="Aldehyde_DH_dom"/>
</dbReference>
<dbReference type="EMBL" id="UASJ01000020">
    <property type="protein sequence ID" value="SQC02420.1"/>
    <property type="molecule type" value="Genomic_DNA"/>
</dbReference>
<name>A0A2X2YMZ2_9ACTO</name>
<gene>
    <name evidence="6" type="primary">gabD2_3</name>
    <name evidence="7" type="synonym">gabD2_4</name>
    <name evidence="6" type="ORF">NCTC11820_00671</name>
    <name evidence="7" type="ORF">NCTC11820_02312</name>
</gene>
<dbReference type="PANTHER" id="PTHR43353">
    <property type="entry name" value="SUCCINATE-SEMIALDEHYDE DEHYDROGENASE, MITOCHONDRIAL"/>
    <property type="match status" value="1"/>
</dbReference>
<dbReference type="PANTHER" id="PTHR43353:SF5">
    <property type="entry name" value="SUCCINATE-SEMIALDEHYDE DEHYDROGENASE, MITOCHONDRIAL"/>
    <property type="match status" value="1"/>
</dbReference>
<protein>
    <submittedName>
        <fullName evidence="6">Succinate-semialdehyde dehydrogenase [NADP(+)] 2</fullName>
        <ecNumber evidence="6">1.2.1.79</ecNumber>
    </submittedName>
</protein>
<dbReference type="FunFam" id="3.40.309.10:FF:000009">
    <property type="entry name" value="Aldehyde dehydrogenase A"/>
    <property type="match status" value="1"/>
</dbReference>
<dbReference type="InterPro" id="IPR029510">
    <property type="entry name" value="Ald_DH_CS_GLU"/>
</dbReference>
<evidence type="ECO:0000256" key="4">
    <source>
        <dbReference type="RuleBase" id="RU003345"/>
    </source>
</evidence>
<sequence>MSDTETETIYPSASAEAQARQMQQRCEASFRHVVSDLERAVGLPEGRPLRTVKSPFTGMDTLGVPQATLADLDQAIVRARAAGRRWGNAPAATRARFLYKLHDLLWEYSDEILDVIQWETGKSRYHAYDEIQDIALNCRYYARILSRAVREERRRGAFPGVTRTFVMYEPKGVVGVIAPWNYPLSMGITDAIAALAAGNAIVTKPDSNTPLSVVIGKVLMMKAGLDPDLFILVPGRGSELGTPLIQQVDFMMFTGSTATGRVIAKQSGENLIGVSAELGGKNPMIVLEDARVDDAVAGLVRSAYANTGQLCVSIERLYVQDSIYDEFKAKLIKRINDMKVAVSFDWETDMGVLISEHHLETIDTQVQDALGKGAVALTGGHALPEISYTAYAPTLLEGVEEGMTLFNHETFGPVVSLYRFHTDEQAIALANDTNYGLNASVWGQPSHAVAVARRIEAGTVNVNEGFTAAWGSTDAPMGGWKDSGLGRRHGIEGIRKYMESRTIAVQNRAVPIAPIMGLSQEQYVKVLKFALKAMRRLHL</sequence>
<dbReference type="Proteomes" id="UP000250245">
    <property type="component" value="Unassembled WGS sequence"/>
</dbReference>
<reference evidence="6 8" key="1">
    <citation type="submission" date="2018-06" db="EMBL/GenBank/DDBJ databases">
        <authorList>
            <consortium name="Pathogen Informatics"/>
            <person name="Doyle S."/>
        </authorList>
    </citation>
    <scope>NUCLEOTIDE SEQUENCE [LARGE SCALE GENOMIC DNA]</scope>
    <source>
        <strain evidence="6 8">NCTC11820</strain>
    </source>
</reference>
<dbReference type="Gene3D" id="3.40.605.10">
    <property type="entry name" value="Aldehyde Dehydrogenase, Chain A, domain 1"/>
    <property type="match status" value="1"/>
</dbReference>
<dbReference type="InterPro" id="IPR016161">
    <property type="entry name" value="Ald_DH/histidinol_DH"/>
</dbReference>
<dbReference type="SUPFAM" id="SSF53720">
    <property type="entry name" value="ALDH-like"/>
    <property type="match status" value="1"/>
</dbReference>
<dbReference type="EMBL" id="UASJ01000001">
    <property type="protein sequence ID" value="SQB64333.1"/>
    <property type="molecule type" value="Genomic_DNA"/>
</dbReference>
<dbReference type="InterPro" id="IPR016162">
    <property type="entry name" value="Ald_DH_N"/>
</dbReference>
<dbReference type="EC" id="1.2.1.79" evidence="6"/>
<evidence type="ECO:0000313" key="6">
    <source>
        <dbReference type="EMBL" id="SQB64333.1"/>
    </source>
</evidence>
<dbReference type="OMA" id="NHTPFTG"/>
<evidence type="ECO:0000256" key="3">
    <source>
        <dbReference type="PROSITE-ProRule" id="PRU10007"/>
    </source>
</evidence>
<dbReference type="GO" id="GO:0036243">
    <property type="term" value="F:succinate-semialdehyde dehydrogenase (NADP+) activity"/>
    <property type="evidence" value="ECO:0007669"/>
    <property type="project" value="UniProtKB-EC"/>
</dbReference>
<feature type="domain" description="Aldehyde dehydrogenase" evidence="5">
    <location>
        <begin position="51"/>
        <end position="503"/>
    </location>
</feature>
<evidence type="ECO:0000259" key="5">
    <source>
        <dbReference type="Pfam" id="PF00171"/>
    </source>
</evidence>
<dbReference type="InterPro" id="IPR016163">
    <property type="entry name" value="Ald_DH_C"/>
</dbReference>
<dbReference type="NCBIfam" id="NF006916">
    <property type="entry name" value="PRK09407.1"/>
    <property type="match status" value="1"/>
</dbReference>
<proteinExistence type="inferred from homology"/>
<organism evidence="6 8">
    <name type="scientific">Mobiluncus curtisii</name>
    <dbReference type="NCBI Taxonomy" id="2051"/>
    <lineage>
        <taxon>Bacteria</taxon>
        <taxon>Bacillati</taxon>
        <taxon>Actinomycetota</taxon>
        <taxon>Actinomycetes</taxon>
        <taxon>Actinomycetales</taxon>
        <taxon>Actinomycetaceae</taxon>
        <taxon>Mobiluncus</taxon>
    </lineage>
</organism>
<dbReference type="RefSeq" id="WP_004008051.1">
    <property type="nucleotide sequence ID" value="NZ_CAMYEK010000013.1"/>
</dbReference>
<evidence type="ECO:0000256" key="1">
    <source>
        <dbReference type="ARBA" id="ARBA00009986"/>
    </source>
</evidence>
<keyword evidence="2 4" id="KW-0560">Oxidoreductase</keyword>
<dbReference type="AlphaFoldDB" id="A0A2X2YMZ2"/>
<evidence type="ECO:0000313" key="8">
    <source>
        <dbReference type="Proteomes" id="UP000250245"/>
    </source>
</evidence>
<dbReference type="Gene3D" id="3.40.309.10">
    <property type="entry name" value="Aldehyde Dehydrogenase, Chain A, domain 2"/>
    <property type="match status" value="1"/>
</dbReference>
<evidence type="ECO:0000256" key="2">
    <source>
        <dbReference type="ARBA" id="ARBA00023002"/>
    </source>
</evidence>
<evidence type="ECO:0000313" key="7">
    <source>
        <dbReference type="EMBL" id="SQC02420.1"/>
    </source>
</evidence>